<dbReference type="AlphaFoldDB" id="A0A316ICU5"/>
<name>A0A316ICU5_9PSEU</name>
<gene>
    <name evidence="3" type="ORF">C8D88_101578</name>
</gene>
<feature type="region of interest" description="Disordered" evidence="1">
    <location>
        <begin position="1"/>
        <end position="30"/>
    </location>
</feature>
<evidence type="ECO:0000313" key="3">
    <source>
        <dbReference type="EMBL" id="PWK90560.1"/>
    </source>
</evidence>
<protein>
    <submittedName>
        <fullName evidence="3">Uncharacterized protein</fullName>
    </submittedName>
</protein>
<dbReference type="Proteomes" id="UP000246005">
    <property type="component" value="Unassembled WGS sequence"/>
</dbReference>
<keyword evidence="2" id="KW-0812">Transmembrane</keyword>
<evidence type="ECO:0000256" key="1">
    <source>
        <dbReference type="SAM" id="MobiDB-lite"/>
    </source>
</evidence>
<comment type="caution">
    <text evidence="3">The sequence shown here is derived from an EMBL/GenBank/DDBJ whole genome shotgun (WGS) entry which is preliminary data.</text>
</comment>
<dbReference type="EMBL" id="QGHB01000001">
    <property type="protein sequence ID" value="PWK90560.1"/>
    <property type="molecule type" value="Genomic_DNA"/>
</dbReference>
<reference evidence="3 4" key="1">
    <citation type="submission" date="2018-05" db="EMBL/GenBank/DDBJ databases">
        <title>Genomic Encyclopedia of Type Strains, Phase IV (KMG-IV): sequencing the most valuable type-strain genomes for metagenomic binning, comparative biology and taxonomic classification.</title>
        <authorList>
            <person name="Goeker M."/>
        </authorList>
    </citation>
    <scope>NUCLEOTIDE SEQUENCE [LARGE SCALE GENOMIC DNA]</scope>
    <source>
        <strain evidence="3 4">DSM 45480</strain>
    </source>
</reference>
<feature type="transmembrane region" description="Helical" evidence="2">
    <location>
        <begin position="39"/>
        <end position="59"/>
    </location>
</feature>
<proteinExistence type="predicted"/>
<sequence length="145" mass="15695">MARIRKRRVSRESVAAEDTDSTPRRTDSTKDRIESTAKFILTATPTVFAFLTASLGLLADISGLGRFPSNFIPITAGLFAVIAIAAITIYIRSSPTRTSRAEKRLKLADIRDPGLRQIIDSAAREQAFLVAHLGEIQPSTPGGAK</sequence>
<evidence type="ECO:0000256" key="2">
    <source>
        <dbReference type="SAM" id="Phobius"/>
    </source>
</evidence>
<accession>A0A316ICU5</accession>
<keyword evidence="2" id="KW-0472">Membrane</keyword>
<organism evidence="3 4">
    <name type="scientific">Lentzea atacamensis</name>
    <dbReference type="NCBI Taxonomy" id="531938"/>
    <lineage>
        <taxon>Bacteria</taxon>
        <taxon>Bacillati</taxon>
        <taxon>Actinomycetota</taxon>
        <taxon>Actinomycetes</taxon>
        <taxon>Pseudonocardiales</taxon>
        <taxon>Pseudonocardiaceae</taxon>
        <taxon>Lentzea</taxon>
    </lineage>
</organism>
<feature type="transmembrane region" description="Helical" evidence="2">
    <location>
        <begin position="71"/>
        <end position="91"/>
    </location>
</feature>
<evidence type="ECO:0000313" key="4">
    <source>
        <dbReference type="Proteomes" id="UP000246005"/>
    </source>
</evidence>
<feature type="compositionally biased region" description="Basic and acidic residues" evidence="1">
    <location>
        <begin position="21"/>
        <end position="30"/>
    </location>
</feature>
<dbReference type="RefSeq" id="WP_146231362.1">
    <property type="nucleotide sequence ID" value="NZ_QGHB01000001.1"/>
</dbReference>
<keyword evidence="2" id="KW-1133">Transmembrane helix</keyword>